<keyword evidence="3" id="KW-1185">Reference proteome</keyword>
<organism evidence="2 3">
    <name type="scientific">Kangiella taiwanensis</name>
    <dbReference type="NCBI Taxonomy" id="1079179"/>
    <lineage>
        <taxon>Bacteria</taxon>
        <taxon>Pseudomonadati</taxon>
        <taxon>Pseudomonadota</taxon>
        <taxon>Gammaproteobacteria</taxon>
        <taxon>Kangiellales</taxon>
        <taxon>Kangiellaceae</taxon>
        <taxon>Kangiella</taxon>
    </lineage>
</organism>
<sequence length="268" mass="30810">MTNKLDKEVSNPAIQVEKLIRKFDNILAVAGVPQVNQSIVASKKENTSVLDYLGKALETMSYAKLQHKYQQIVELVAEIVANVEEEPYFNHLKLPPLPDVGHNNTKNLKEFIGYVALIREIIQPLIDDEVGSNRRNQFLSEINKKKVILDKGFFYEFTDGDLKRIQVIINELREQISESEFFEEDHRRRLLRRLEALQSEMHKKMSDVDRIWGLVGDAGIAIGKFGKKAKPFVDRIRELSQIAWRTQARAEELPSSSTNPLLDSEDEH</sequence>
<name>A0ABP8HQ10_9GAMM</name>
<proteinExistence type="predicted"/>
<dbReference type="RefSeq" id="WP_223577622.1">
    <property type="nucleotide sequence ID" value="NZ_BAABFU010000001.1"/>
</dbReference>
<dbReference type="Proteomes" id="UP001501294">
    <property type="component" value="Unassembled WGS sequence"/>
</dbReference>
<dbReference type="EMBL" id="BAABFU010000001">
    <property type="protein sequence ID" value="GAA4342498.1"/>
    <property type="molecule type" value="Genomic_DNA"/>
</dbReference>
<evidence type="ECO:0000256" key="1">
    <source>
        <dbReference type="SAM" id="MobiDB-lite"/>
    </source>
</evidence>
<comment type="caution">
    <text evidence="2">The sequence shown here is derived from an EMBL/GenBank/DDBJ whole genome shotgun (WGS) entry which is preliminary data.</text>
</comment>
<gene>
    <name evidence="2" type="ORF">GCM10023150_00300</name>
</gene>
<evidence type="ECO:0000313" key="2">
    <source>
        <dbReference type="EMBL" id="GAA4342498.1"/>
    </source>
</evidence>
<reference evidence="3" key="1">
    <citation type="journal article" date="2019" name="Int. J. Syst. Evol. Microbiol.">
        <title>The Global Catalogue of Microorganisms (GCM) 10K type strain sequencing project: providing services to taxonomists for standard genome sequencing and annotation.</title>
        <authorList>
            <consortium name="The Broad Institute Genomics Platform"/>
            <consortium name="The Broad Institute Genome Sequencing Center for Infectious Disease"/>
            <person name="Wu L."/>
            <person name="Ma J."/>
        </authorList>
    </citation>
    <scope>NUCLEOTIDE SEQUENCE [LARGE SCALE GENOMIC DNA]</scope>
    <source>
        <strain evidence="3">JCM 17727</strain>
    </source>
</reference>
<feature type="region of interest" description="Disordered" evidence="1">
    <location>
        <begin position="249"/>
        <end position="268"/>
    </location>
</feature>
<accession>A0ABP8HQ10</accession>
<evidence type="ECO:0000313" key="3">
    <source>
        <dbReference type="Proteomes" id="UP001501294"/>
    </source>
</evidence>
<protein>
    <submittedName>
        <fullName evidence="2">Uncharacterized protein</fullName>
    </submittedName>
</protein>